<evidence type="ECO:0000313" key="3">
    <source>
        <dbReference type="EMBL" id="OZI37696.1"/>
    </source>
</evidence>
<dbReference type="PANTHER" id="PTHR38593:SF1">
    <property type="entry name" value="BLR2558 PROTEIN"/>
    <property type="match status" value="1"/>
</dbReference>
<gene>
    <name evidence="3" type="ORF">CAL29_04720</name>
</gene>
<name>A0A261SJW3_9BORD</name>
<feature type="region of interest" description="Disordered" evidence="1">
    <location>
        <begin position="186"/>
        <end position="238"/>
    </location>
</feature>
<dbReference type="PANTHER" id="PTHR38593">
    <property type="entry name" value="BLR2558 PROTEIN"/>
    <property type="match status" value="1"/>
</dbReference>
<proteinExistence type="predicted"/>
<dbReference type="EMBL" id="NEVM01000001">
    <property type="protein sequence ID" value="OZI37696.1"/>
    <property type="molecule type" value="Genomic_DNA"/>
</dbReference>
<dbReference type="OrthoDB" id="118677at2"/>
<feature type="domain" description="DUF4142" evidence="2">
    <location>
        <begin position="48"/>
        <end position="184"/>
    </location>
</feature>
<comment type="caution">
    <text evidence="3">The sequence shown here is derived from an EMBL/GenBank/DDBJ whole genome shotgun (WGS) entry which is preliminary data.</text>
</comment>
<dbReference type="PROSITE" id="PS51318">
    <property type="entry name" value="TAT"/>
    <property type="match status" value="1"/>
</dbReference>
<dbReference type="Gene3D" id="1.20.1260.10">
    <property type="match status" value="1"/>
</dbReference>
<dbReference type="AlphaFoldDB" id="A0A261SJW3"/>
<accession>A0A261SJW3</accession>
<dbReference type="Proteomes" id="UP000216020">
    <property type="component" value="Unassembled WGS sequence"/>
</dbReference>
<organism evidence="3 4">
    <name type="scientific">Bordetella genomosp. 10</name>
    <dbReference type="NCBI Taxonomy" id="1416804"/>
    <lineage>
        <taxon>Bacteria</taxon>
        <taxon>Pseudomonadati</taxon>
        <taxon>Pseudomonadota</taxon>
        <taxon>Betaproteobacteria</taxon>
        <taxon>Burkholderiales</taxon>
        <taxon>Alcaligenaceae</taxon>
        <taxon>Bordetella</taxon>
    </lineage>
</organism>
<feature type="compositionally biased region" description="Pro residues" evidence="1">
    <location>
        <begin position="203"/>
        <end position="216"/>
    </location>
</feature>
<evidence type="ECO:0000256" key="1">
    <source>
        <dbReference type="SAM" id="MobiDB-lite"/>
    </source>
</evidence>
<evidence type="ECO:0000313" key="4">
    <source>
        <dbReference type="Proteomes" id="UP000216020"/>
    </source>
</evidence>
<feature type="compositionally biased region" description="Low complexity" evidence="1">
    <location>
        <begin position="217"/>
        <end position="238"/>
    </location>
</feature>
<dbReference type="InterPro" id="IPR025419">
    <property type="entry name" value="DUF4142"/>
</dbReference>
<dbReference type="InterPro" id="IPR012347">
    <property type="entry name" value="Ferritin-like"/>
</dbReference>
<protein>
    <recommendedName>
        <fullName evidence="2">DUF4142 domain-containing protein</fullName>
    </recommendedName>
</protein>
<sequence>MGSDRRETTMNYFNESSRTFLKRAALCGALLVSAGVGWPSQAAELTRRDQRFMEQAAQAGLTEIAASKLAMDHSDNDDVKRFAGMMVTDHTAIAQDLQALAAGKGVQLPTEPARAQQSLLKQLQNAKGGKFDKTYVEKVAVSAHRDAVKLFTNAVKNAKDANVKAFAEKNLPALKAHLEKGRALRTAVSGGRPGGWVGEHPHSPAPAGPAGPPSTPASPVSPVSPASPAAPANVVPGK</sequence>
<reference evidence="4" key="1">
    <citation type="submission" date="2017-05" db="EMBL/GenBank/DDBJ databases">
        <title>Complete and WGS of Bordetella genogroups.</title>
        <authorList>
            <person name="Spilker T."/>
            <person name="Lipuma J."/>
        </authorList>
    </citation>
    <scope>NUCLEOTIDE SEQUENCE [LARGE SCALE GENOMIC DNA]</scope>
    <source>
        <strain evidence="4">AU16122</strain>
    </source>
</reference>
<dbReference type="Pfam" id="PF13628">
    <property type="entry name" value="DUF4142"/>
    <property type="match status" value="1"/>
</dbReference>
<keyword evidence="4" id="KW-1185">Reference proteome</keyword>
<evidence type="ECO:0000259" key="2">
    <source>
        <dbReference type="Pfam" id="PF13628"/>
    </source>
</evidence>
<dbReference type="InterPro" id="IPR006311">
    <property type="entry name" value="TAT_signal"/>
</dbReference>